<dbReference type="RefSeq" id="XP_066661432.1">
    <property type="nucleotide sequence ID" value="XM_066819244.1"/>
</dbReference>
<accession>A0ABR1UV92</accession>
<keyword evidence="2" id="KW-1185">Reference proteome</keyword>
<protein>
    <submittedName>
        <fullName evidence="1">Uncharacterized protein</fullName>
    </submittedName>
</protein>
<evidence type="ECO:0000313" key="1">
    <source>
        <dbReference type="EMBL" id="KAK8062833.1"/>
    </source>
</evidence>
<evidence type="ECO:0000313" key="2">
    <source>
        <dbReference type="Proteomes" id="UP001433268"/>
    </source>
</evidence>
<proteinExistence type="predicted"/>
<dbReference type="GeneID" id="92052304"/>
<sequence>MSVNLTLPASSSPAIDPYKDLPDPLLPFALFVHVELSDSEELARIEEAFNSQSEGATNVQRAPRHDLSGQPLRAALTEHLDNLVSTRRFDPFYFVAVVDEDWRETGVIIVTMDDGTGDEDDNDHVCKIDQLRVPAEDAGLILVNL</sequence>
<dbReference type="EMBL" id="JAQQWN010000010">
    <property type="protein sequence ID" value="KAK8062833.1"/>
    <property type="molecule type" value="Genomic_DNA"/>
</dbReference>
<dbReference type="Proteomes" id="UP001433268">
    <property type="component" value="Unassembled WGS sequence"/>
</dbReference>
<organism evidence="1 2">
    <name type="scientific">Apiospora hydei</name>
    <dbReference type="NCBI Taxonomy" id="1337664"/>
    <lineage>
        <taxon>Eukaryota</taxon>
        <taxon>Fungi</taxon>
        <taxon>Dikarya</taxon>
        <taxon>Ascomycota</taxon>
        <taxon>Pezizomycotina</taxon>
        <taxon>Sordariomycetes</taxon>
        <taxon>Xylariomycetidae</taxon>
        <taxon>Amphisphaeriales</taxon>
        <taxon>Apiosporaceae</taxon>
        <taxon>Apiospora</taxon>
    </lineage>
</organism>
<gene>
    <name evidence="1" type="ORF">PG997_014930</name>
</gene>
<reference evidence="1 2" key="1">
    <citation type="submission" date="2023-01" db="EMBL/GenBank/DDBJ databases">
        <title>Analysis of 21 Apiospora genomes using comparative genomics revels a genus with tremendous synthesis potential of carbohydrate active enzymes and secondary metabolites.</title>
        <authorList>
            <person name="Sorensen T."/>
        </authorList>
    </citation>
    <scope>NUCLEOTIDE SEQUENCE [LARGE SCALE GENOMIC DNA]</scope>
    <source>
        <strain evidence="1 2">CBS 114990</strain>
    </source>
</reference>
<name>A0ABR1UV92_9PEZI</name>
<comment type="caution">
    <text evidence="1">The sequence shown here is derived from an EMBL/GenBank/DDBJ whole genome shotgun (WGS) entry which is preliminary data.</text>
</comment>